<dbReference type="Proteomes" id="UP000580250">
    <property type="component" value="Unassembled WGS sequence"/>
</dbReference>
<evidence type="ECO:0000256" key="4">
    <source>
        <dbReference type="ARBA" id="ARBA00022833"/>
    </source>
</evidence>
<keyword evidence="2" id="KW-0479">Metal-binding</keyword>
<dbReference type="Gene3D" id="3.30.160.60">
    <property type="entry name" value="Classic Zinc Finger"/>
    <property type="match status" value="1"/>
</dbReference>
<dbReference type="GO" id="GO:0008270">
    <property type="term" value="F:zinc ion binding"/>
    <property type="evidence" value="ECO:0007669"/>
    <property type="project" value="UniProtKB-KW"/>
</dbReference>
<evidence type="ECO:0000256" key="5">
    <source>
        <dbReference type="ARBA" id="ARBA00034126"/>
    </source>
</evidence>
<protein>
    <recommendedName>
        <fullName evidence="6">C2H2-type domain-containing protein</fullName>
    </recommendedName>
</protein>
<comment type="similarity">
    <text evidence="5">Belongs to the REI1 family.</text>
</comment>
<dbReference type="SUPFAM" id="SSF57667">
    <property type="entry name" value="beta-beta-alpha zinc fingers"/>
    <property type="match status" value="2"/>
</dbReference>
<proteinExistence type="inferred from homology"/>
<dbReference type="InterPro" id="IPR036236">
    <property type="entry name" value="Znf_C2H2_sf"/>
</dbReference>
<dbReference type="InterPro" id="IPR022755">
    <property type="entry name" value="Znf_C2H2_jaz"/>
</dbReference>
<dbReference type="AlphaFoldDB" id="A0A6V7X167"/>
<dbReference type="InterPro" id="IPR003604">
    <property type="entry name" value="Matrin/U1-like-C_Znf_C2H2"/>
</dbReference>
<keyword evidence="3" id="KW-0863">Zinc-finger</keyword>
<dbReference type="GO" id="GO:0003676">
    <property type="term" value="F:nucleic acid binding"/>
    <property type="evidence" value="ECO:0007669"/>
    <property type="project" value="InterPro"/>
</dbReference>
<dbReference type="OrthoDB" id="19329at2759"/>
<evidence type="ECO:0000259" key="6">
    <source>
        <dbReference type="PROSITE" id="PS00028"/>
    </source>
</evidence>
<evidence type="ECO:0000313" key="8">
    <source>
        <dbReference type="Proteomes" id="UP000580250"/>
    </source>
</evidence>
<sequence length="160" mass="18779">MAEIDGYFRSGTGLTCLACRLVFADAIIQKQHYTSDWHRYNLKRHVANLAPISETTFLEKSLQVAQDCEKFKSSHKEIFCSHCHKKFQSSKALENHFNSKKHKENILKSDNNVIEEQKSMEYEVSPHKNIEEDKNLQKKMMILMKIMEFQLAIVYFVLHP</sequence>
<evidence type="ECO:0000256" key="1">
    <source>
        <dbReference type="ARBA" id="ARBA00022517"/>
    </source>
</evidence>
<reference evidence="7 8" key="1">
    <citation type="submission" date="2020-08" db="EMBL/GenBank/DDBJ databases">
        <authorList>
            <person name="Koutsovoulos G."/>
            <person name="Danchin GJ E."/>
        </authorList>
    </citation>
    <scope>NUCLEOTIDE SEQUENCE [LARGE SCALE GENOMIC DNA]</scope>
</reference>
<dbReference type="SMART" id="SM00451">
    <property type="entry name" value="ZnF_U1"/>
    <property type="match status" value="2"/>
</dbReference>
<evidence type="ECO:0000256" key="3">
    <source>
        <dbReference type="ARBA" id="ARBA00022771"/>
    </source>
</evidence>
<dbReference type="InterPro" id="IPR013087">
    <property type="entry name" value="Znf_C2H2_type"/>
</dbReference>
<dbReference type="PANTHER" id="PTHR13182">
    <property type="entry name" value="ZINC FINGER PROTEIN 622"/>
    <property type="match status" value="1"/>
</dbReference>
<dbReference type="GO" id="GO:0030687">
    <property type="term" value="C:preribosome, large subunit precursor"/>
    <property type="evidence" value="ECO:0007669"/>
    <property type="project" value="TreeGrafter"/>
</dbReference>
<dbReference type="GO" id="GO:0042273">
    <property type="term" value="P:ribosomal large subunit biogenesis"/>
    <property type="evidence" value="ECO:0007669"/>
    <property type="project" value="TreeGrafter"/>
</dbReference>
<dbReference type="InterPro" id="IPR040025">
    <property type="entry name" value="Znf622/Rei1/Reh1"/>
</dbReference>
<evidence type="ECO:0000256" key="2">
    <source>
        <dbReference type="ARBA" id="ARBA00022723"/>
    </source>
</evidence>
<dbReference type="Pfam" id="PF12171">
    <property type="entry name" value="zf-C2H2_jaz"/>
    <property type="match status" value="1"/>
</dbReference>
<organism evidence="7 8">
    <name type="scientific">Meloidogyne enterolobii</name>
    <name type="common">Root-knot nematode worm</name>
    <name type="synonym">Meloidogyne mayaguensis</name>
    <dbReference type="NCBI Taxonomy" id="390850"/>
    <lineage>
        <taxon>Eukaryota</taxon>
        <taxon>Metazoa</taxon>
        <taxon>Ecdysozoa</taxon>
        <taxon>Nematoda</taxon>
        <taxon>Chromadorea</taxon>
        <taxon>Rhabditida</taxon>
        <taxon>Tylenchina</taxon>
        <taxon>Tylenchomorpha</taxon>
        <taxon>Tylenchoidea</taxon>
        <taxon>Meloidogynidae</taxon>
        <taxon>Meloidogyninae</taxon>
        <taxon>Meloidogyne</taxon>
    </lineage>
</organism>
<keyword evidence="1" id="KW-0690">Ribosome biogenesis</keyword>
<feature type="domain" description="C2H2-type" evidence="6">
    <location>
        <begin position="80"/>
        <end position="102"/>
    </location>
</feature>
<accession>A0A6V7X167</accession>
<evidence type="ECO:0000313" key="7">
    <source>
        <dbReference type="EMBL" id="CAD2193022.1"/>
    </source>
</evidence>
<comment type="caution">
    <text evidence="7">The sequence shown here is derived from an EMBL/GenBank/DDBJ whole genome shotgun (WGS) entry which is preliminary data.</text>
</comment>
<dbReference type="PANTHER" id="PTHR13182:SF8">
    <property type="entry name" value="CYTOPLASMIC 60S SUBUNIT BIOGENESIS FACTOR ZNF622"/>
    <property type="match status" value="1"/>
</dbReference>
<keyword evidence="4" id="KW-0862">Zinc</keyword>
<dbReference type="EMBL" id="CAJEWN010000997">
    <property type="protein sequence ID" value="CAD2193022.1"/>
    <property type="molecule type" value="Genomic_DNA"/>
</dbReference>
<gene>
    <name evidence="7" type="ORF">MENT_LOCUS45947</name>
</gene>
<dbReference type="PROSITE" id="PS00028">
    <property type="entry name" value="ZINC_FINGER_C2H2_1"/>
    <property type="match status" value="1"/>
</dbReference>
<name>A0A6V7X167_MELEN</name>